<name>A0AAW0BKR8_9AGAR</name>
<evidence type="ECO:0000313" key="1">
    <source>
        <dbReference type="EMBL" id="KAK7027043.1"/>
    </source>
</evidence>
<reference evidence="1 2" key="1">
    <citation type="journal article" date="2024" name="J Genomics">
        <title>Draft genome sequencing and assembly of Favolaschia claudopus CIRM-BRFM 2984 isolated from oak limbs.</title>
        <authorList>
            <person name="Navarro D."/>
            <person name="Drula E."/>
            <person name="Chaduli D."/>
            <person name="Cazenave R."/>
            <person name="Ahrendt S."/>
            <person name="Wang J."/>
            <person name="Lipzen A."/>
            <person name="Daum C."/>
            <person name="Barry K."/>
            <person name="Grigoriev I.V."/>
            <person name="Favel A."/>
            <person name="Rosso M.N."/>
            <person name="Martin F."/>
        </authorList>
    </citation>
    <scope>NUCLEOTIDE SEQUENCE [LARGE SCALE GENOMIC DNA]</scope>
    <source>
        <strain evidence="1 2">CIRM-BRFM 2984</strain>
    </source>
</reference>
<sequence length="117" mass="12559">MSIPSNSFNVQAPHNLSSATWQRLGASNPMKGAPSQPVLPVGLYVPPTKKPFLSLSSLGRSQGASLTLDWEGRSYPRSTSRLDSPAKRADTFALTMAVDWFTAMGILGLNEYSSSSL</sequence>
<evidence type="ECO:0000313" key="2">
    <source>
        <dbReference type="Proteomes" id="UP001362999"/>
    </source>
</evidence>
<dbReference type="Proteomes" id="UP001362999">
    <property type="component" value="Unassembled WGS sequence"/>
</dbReference>
<accession>A0AAW0BKR8</accession>
<organism evidence="1 2">
    <name type="scientific">Favolaschia claudopus</name>
    <dbReference type="NCBI Taxonomy" id="2862362"/>
    <lineage>
        <taxon>Eukaryota</taxon>
        <taxon>Fungi</taxon>
        <taxon>Dikarya</taxon>
        <taxon>Basidiomycota</taxon>
        <taxon>Agaricomycotina</taxon>
        <taxon>Agaricomycetes</taxon>
        <taxon>Agaricomycetidae</taxon>
        <taxon>Agaricales</taxon>
        <taxon>Marasmiineae</taxon>
        <taxon>Mycenaceae</taxon>
        <taxon>Favolaschia</taxon>
    </lineage>
</organism>
<keyword evidence="2" id="KW-1185">Reference proteome</keyword>
<proteinExistence type="predicted"/>
<gene>
    <name evidence="1" type="ORF">R3P38DRAFT_3191319</name>
</gene>
<comment type="caution">
    <text evidence="1">The sequence shown here is derived from an EMBL/GenBank/DDBJ whole genome shotgun (WGS) entry which is preliminary data.</text>
</comment>
<dbReference type="AlphaFoldDB" id="A0AAW0BKR8"/>
<dbReference type="EMBL" id="JAWWNJ010000030">
    <property type="protein sequence ID" value="KAK7027043.1"/>
    <property type="molecule type" value="Genomic_DNA"/>
</dbReference>
<protein>
    <submittedName>
        <fullName evidence="1">Uncharacterized protein</fullName>
    </submittedName>
</protein>